<protein>
    <submittedName>
        <fullName evidence="1">Uncharacterized protein</fullName>
    </submittedName>
</protein>
<reference evidence="1" key="1">
    <citation type="journal article" date="2014" name="Front. Microbiol.">
        <title>High frequency of phylogenetically diverse reductive dehalogenase-homologous genes in deep subseafloor sedimentary metagenomes.</title>
        <authorList>
            <person name="Kawai M."/>
            <person name="Futagami T."/>
            <person name="Toyoda A."/>
            <person name="Takaki Y."/>
            <person name="Nishi S."/>
            <person name="Hori S."/>
            <person name="Arai W."/>
            <person name="Tsubouchi T."/>
            <person name="Morono Y."/>
            <person name="Uchiyama I."/>
            <person name="Ito T."/>
            <person name="Fujiyama A."/>
            <person name="Inagaki F."/>
            <person name="Takami H."/>
        </authorList>
    </citation>
    <scope>NUCLEOTIDE SEQUENCE</scope>
    <source>
        <strain evidence="1">Expedition CK06-06</strain>
    </source>
</reference>
<dbReference type="AlphaFoldDB" id="X1LI72"/>
<feature type="non-terminal residue" evidence="1">
    <location>
        <position position="1"/>
    </location>
</feature>
<accession>X1LI72</accession>
<sequence length="34" mass="3778">EKGRRISDFERFAQQNLTPVPFFRGAGLSDGLAP</sequence>
<comment type="caution">
    <text evidence="1">The sequence shown here is derived from an EMBL/GenBank/DDBJ whole genome shotgun (WGS) entry which is preliminary data.</text>
</comment>
<organism evidence="1">
    <name type="scientific">marine sediment metagenome</name>
    <dbReference type="NCBI Taxonomy" id="412755"/>
    <lineage>
        <taxon>unclassified sequences</taxon>
        <taxon>metagenomes</taxon>
        <taxon>ecological metagenomes</taxon>
    </lineage>
</organism>
<evidence type="ECO:0000313" key="1">
    <source>
        <dbReference type="EMBL" id="GAI05511.1"/>
    </source>
</evidence>
<proteinExistence type="predicted"/>
<dbReference type="EMBL" id="BARV01012592">
    <property type="protein sequence ID" value="GAI05511.1"/>
    <property type="molecule type" value="Genomic_DNA"/>
</dbReference>
<name>X1LI72_9ZZZZ</name>
<gene>
    <name evidence="1" type="ORF">S06H3_23238</name>
</gene>